<feature type="non-terminal residue" evidence="1">
    <location>
        <position position="53"/>
    </location>
</feature>
<proteinExistence type="predicted"/>
<organism evidence="1">
    <name type="scientific">marine sediment metagenome</name>
    <dbReference type="NCBI Taxonomy" id="412755"/>
    <lineage>
        <taxon>unclassified sequences</taxon>
        <taxon>metagenomes</taxon>
        <taxon>ecological metagenomes</taxon>
    </lineage>
</organism>
<dbReference type="EMBL" id="BART01021229">
    <property type="protein sequence ID" value="GAG97746.1"/>
    <property type="molecule type" value="Genomic_DNA"/>
</dbReference>
<reference evidence="1" key="1">
    <citation type="journal article" date="2014" name="Front. Microbiol.">
        <title>High frequency of phylogenetically diverse reductive dehalogenase-homologous genes in deep subseafloor sedimentary metagenomes.</title>
        <authorList>
            <person name="Kawai M."/>
            <person name="Futagami T."/>
            <person name="Toyoda A."/>
            <person name="Takaki Y."/>
            <person name="Nishi S."/>
            <person name="Hori S."/>
            <person name="Arai W."/>
            <person name="Tsubouchi T."/>
            <person name="Morono Y."/>
            <person name="Uchiyama I."/>
            <person name="Ito T."/>
            <person name="Fujiyama A."/>
            <person name="Inagaki F."/>
            <person name="Takami H."/>
        </authorList>
    </citation>
    <scope>NUCLEOTIDE SEQUENCE</scope>
    <source>
        <strain evidence="1">Expedition CK06-06</strain>
    </source>
</reference>
<comment type="caution">
    <text evidence="1">The sequence shown here is derived from an EMBL/GenBank/DDBJ whole genome shotgun (WGS) entry which is preliminary data.</text>
</comment>
<evidence type="ECO:0000313" key="1">
    <source>
        <dbReference type="EMBL" id="GAG97746.1"/>
    </source>
</evidence>
<protein>
    <submittedName>
        <fullName evidence="1">Uncharacterized protein</fullName>
    </submittedName>
</protein>
<accession>X1DMT4</accession>
<dbReference type="AlphaFoldDB" id="X1DMT4"/>
<sequence length="53" mass="6166">MEIVCNIEVIKAGIDFVIRVHLPNGSIKEYRHHVFEDVLTEMVIDLQEELSEN</sequence>
<gene>
    <name evidence="1" type="ORF">S01H4_39236</name>
</gene>
<name>X1DMT4_9ZZZZ</name>